<sequence length="792" mass="85974">MSTTALLLSDRTLAFAPTPCFRIDTAADPLAPHWPGDVVAGRLTLSNKFLGAQGAQGAYHSVEVSLISEAKIRASVQMPQGNVVPSFDKITLWKSSPQQVWPSSSSTPKPDELGLVSLPFAVRLPTTFPALPAPASDAPSKGAPATSTVIQIPPLPSCTLPPGLQVVVYIVAEARRTSTLIKKARKDIVRLPILLHREPKAKLLRWLPPVEDPASRTLRFDPRYWTSSTTIVTLKQTTLDRRRLWVTLTIPNIARSHGAAESERLPFLLEITYQSKRQSARKAGSTTTSASHAPPANMVDQTALPTLPLTTSKRELEPRLFVGQRVACTFEDGSTSDFRQDDLEVEWDAFHLEPNLLVSSTAAAPHNSTHTSGFTPRNRIELQPRAVSSGLEMFQGHGWTLPEWKSINEIKALRRELERGSTSERVRSSDEDVTGIDEGDEEEEGNNNVVARVDEKDKSLSHHTSSALSHIRKALFAPTDPDSVGYWISRAALSGTFRAPAALPSFDFAFGPELKRDAQACAIGFDAGSHSRGIISLSYELGVGWTVPESAQPGPENPRSGHAKRRTIVSYKTFERGLVNWISAATGAVPERAGEDGDGTRTSSSGNGTRTRLSSAPPPAPPSDTRNAAPPPRTLLPPTRADILRSARAKCKAAKLGRSGEPALSSAEAEALEEEAQLERVRTGRWSGRGGGGRSASASSAAADREGMGDGDEEEDEEDDNDDDDEEVRRDEAARRQRERERNALLFNLPPGYFATTAEFEGNVVEEEVGNKPPVDAPTQQPQLEHTHPLKS</sequence>
<name>A0AAN6JKU2_9BASI</name>
<accession>A0AAN6JKU2</accession>
<dbReference type="Proteomes" id="UP001176521">
    <property type="component" value="Unassembled WGS sequence"/>
</dbReference>
<feature type="compositionally biased region" description="Basic and acidic residues" evidence="1">
    <location>
        <begin position="727"/>
        <end position="743"/>
    </location>
</feature>
<dbReference type="AlphaFoldDB" id="A0AAN6JKU2"/>
<feature type="region of interest" description="Disordered" evidence="1">
    <location>
        <begin position="418"/>
        <end position="449"/>
    </location>
</feature>
<feature type="compositionally biased region" description="Low complexity" evidence="1">
    <location>
        <begin position="600"/>
        <end position="615"/>
    </location>
</feature>
<feature type="compositionally biased region" description="Basic and acidic residues" evidence="1">
    <location>
        <begin position="418"/>
        <end position="430"/>
    </location>
</feature>
<evidence type="ECO:0000313" key="2">
    <source>
        <dbReference type="EMBL" id="KAK0532259.1"/>
    </source>
</evidence>
<organism evidence="2 3">
    <name type="scientific">Tilletia horrida</name>
    <dbReference type="NCBI Taxonomy" id="155126"/>
    <lineage>
        <taxon>Eukaryota</taxon>
        <taxon>Fungi</taxon>
        <taxon>Dikarya</taxon>
        <taxon>Basidiomycota</taxon>
        <taxon>Ustilaginomycotina</taxon>
        <taxon>Exobasidiomycetes</taxon>
        <taxon>Tilletiales</taxon>
        <taxon>Tilletiaceae</taxon>
        <taxon>Tilletia</taxon>
    </lineage>
</organism>
<proteinExistence type="predicted"/>
<feature type="compositionally biased region" description="Acidic residues" evidence="1">
    <location>
        <begin position="431"/>
        <end position="445"/>
    </location>
</feature>
<keyword evidence="3" id="KW-1185">Reference proteome</keyword>
<feature type="compositionally biased region" description="Acidic residues" evidence="1">
    <location>
        <begin position="709"/>
        <end position="726"/>
    </location>
</feature>
<gene>
    <name evidence="2" type="ORF">OC842_003340</name>
</gene>
<comment type="caution">
    <text evidence="2">The sequence shown here is derived from an EMBL/GenBank/DDBJ whole genome shotgun (WGS) entry which is preliminary data.</text>
</comment>
<evidence type="ECO:0000313" key="3">
    <source>
        <dbReference type="Proteomes" id="UP001176521"/>
    </source>
</evidence>
<dbReference type="EMBL" id="JAPDMQ010000164">
    <property type="protein sequence ID" value="KAK0532259.1"/>
    <property type="molecule type" value="Genomic_DNA"/>
</dbReference>
<protein>
    <submittedName>
        <fullName evidence="2">Uncharacterized protein</fullName>
    </submittedName>
</protein>
<feature type="region of interest" description="Disordered" evidence="1">
    <location>
        <begin position="654"/>
        <end position="792"/>
    </location>
</feature>
<feature type="region of interest" description="Disordered" evidence="1">
    <location>
        <begin position="589"/>
        <end position="640"/>
    </location>
</feature>
<evidence type="ECO:0000256" key="1">
    <source>
        <dbReference type="SAM" id="MobiDB-lite"/>
    </source>
</evidence>
<reference evidence="2" key="1">
    <citation type="journal article" date="2023" name="PhytoFront">
        <title>Draft Genome Resources of Seven Strains of Tilletia horrida, Causal Agent of Kernel Smut of Rice.</title>
        <authorList>
            <person name="Khanal S."/>
            <person name="Antony Babu S."/>
            <person name="Zhou X.G."/>
        </authorList>
    </citation>
    <scope>NUCLEOTIDE SEQUENCE</scope>
    <source>
        <strain evidence="2">TX3</strain>
    </source>
</reference>
<feature type="region of interest" description="Disordered" evidence="1">
    <location>
        <begin position="279"/>
        <end position="300"/>
    </location>
</feature>